<keyword evidence="18" id="KW-1185">Reference proteome</keyword>
<comment type="catalytic activity">
    <reaction evidence="1">
        <text>ATP + protein L-histidine = ADP + protein N-phospho-L-histidine.</text>
        <dbReference type="EC" id="2.7.13.3"/>
    </reaction>
</comment>
<evidence type="ECO:0000313" key="17">
    <source>
        <dbReference type="EMBL" id="GGF91229.1"/>
    </source>
</evidence>
<evidence type="ECO:0000256" key="1">
    <source>
        <dbReference type="ARBA" id="ARBA00000085"/>
    </source>
</evidence>
<evidence type="ECO:0000256" key="10">
    <source>
        <dbReference type="ARBA" id="ARBA00022840"/>
    </source>
</evidence>
<reference evidence="17" key="1">
    <citation type="journal article" date="2014" name="Int. J. Syst. Evol. Microbiol.">
        <title>Complete genome sequence of Corynebacterium casei LMG S-19264T (=DSM 44701T), isolated from a smear-ripened cheese.</title>
        <authorList>
            <consortium name="US DOE Joint Genome Institute (JGI-PGF)"/>
            <person name="Walter F."/>
            <person name="Albersmeier A."/>
            <person name="Kalinowski J."/>
            <person name="Ruckert C."/>
        </authorList>
    </citation>
    <scope>NUCLEOTIDE SEQUENCE</scope>
    <source>
        <strain evidence="17">CGMCC 1.12987</strain>
    </source>
</reference>
<keyword evidence="10" id="KW-0067">ATP-binding</keyword>
<dbReference type="PROSITE" id="PS50109">
    <property type="entry name" value="HIS_KIN"/>
    <property type="match status" value="1"/>
</dbReference>
<dbReference type="EC" id="2.7.13.3" evidence="3"/>
<evidence type="ECO:0000256" key="4">
    <source>
        <dbReference type="ARBA" id="ARBA00022475"/>
    </source>
</evidence>
<evidence type="ECO:0000259" key="15">
    <source>
        <dbReference type="PROSITE" id="PS50109"/>
    </source>
</evidence>
<dbReference type="SMART" id="SM00304">
    <property type="entry name" value="HAMP"/>
    <property type="match status" value="1"/>
</dbReference>
<evidence type="ECO:0000313" key="18">
    <source>
        <dbReference type="Proteomes" id="UP000644756"/>
    </source>
</evidence>
<comment type="subcellular location">
    <subcellularLocation>
        <location evidence="2">Cell membrane</location>
        <topology evidence="2">Multi-pass membrane protein</topology>
    </subcellularLocation>
</comment>
<dbReference type="CDD" id="cd06225">
    <property type="entry name" value="HAMP"/>
    <property type="match status" value="1"/>
</dbReference>
<evidence type="ECO:0000259" key="16">
    <source>
        <dbReference type="PROSITE" id="PS50885"/>
    </source>
</evidence>
<dbReference type="Gene3D" id="3.30.565.10">
    <property type="entry name" value="Histidine kinase-like ATPase, C-terminal domain"/>
    <property type="match status" value="1"/>
</dbReference>
<keyword evidence="9" id="KW-0418">Kinase</keyword>
<evidence type="ECO:0000256" key="5">
    <source>
        <dbReference type="ARBA" id="ARBA00022553"/>
    </source>
</evidence>
<keyword evidence="6" id="KW-0808">Transferase</keyword>
<evidence type="ECO:0000256" key="14">
    <source>
        <dbReference type="SAM" id="Phobius"/>
    </source>
</evidence>
<reference evidence="17" key="2">
    <citation type="submission" date="2020-09" db="EMBL/GenBank/DDBJ databases">
        <authorList>
            <person name="Sun Q."/>
            <person name="Zhou Y."/>
        </authorList>
    </citation>
    <scope>NUCLEOTIDE SEQUENCE</scope>
    <source>
        <strain evidence="17">CGMCC 1.12987</strain>
    </source>
</reference>
<evidence type="ECO:0000256" key="2">
    <source>
        <dbReference type="ARBA" id="ARBA00004651"/>
    </source>
</evidence>
<dbReference type="InterPro" id="IPR010559">
    <property type="entry name" value="Sig_transdc_His_kin_internal"/>
</dbReference>
<gene>
    <name evidence="17" type="ORF">GCM10010916_05620</name>
</gene>
<feature type="domain" description="Histidine kinase" evidence="15">
    <location>
        <begin position="375"/>
        <end position="629"/>
    </location>
</feature>
<dbReference type="SMART" id="SM00387">
    <property type="entry name" value="HATPase_c"/>
    <property type="match status" value="1"/>
</dbReference>
<feature type="domain" description="HAMP" evidence="16">
    <location>
        <begin position="340"/>
        <end position="392"/>
    </location>
</feature>
<sequence>MNKRLRNLFNRMLFRIEQLSLQSRLNIAYVVIILLPSILISIYIFNEFYGNYLRDVERSNENALEIERININNNIAAMERAAQLTISDEDVLEYLGQTTEPSTSELIAFSRNTVPNILRIQYNNPTIEHIRIFTRSEALFELWPVFHGERRINNEPWYDEVMVKNGMEHWMIQREDKEIIRYSEEGRGEQPKISLSKVIQYPQGNHVGIIQVDMLLTQFFSNMFNTLQDEQAQLLVMDGKGELYTNPAHSFLAEIGLTETFIKEQFNQLLTTDRQSAEFMFNGIPFLLAHTYIERIDAYMLNVVSLENVYRDLNKTRNYILLANIVLIVILAVATYIINSIILKKLHILASSMKKVRQGDFHIELAVRGGGEVGELAHHFRKMLSKINELIAEAVNKQAASKEAELKTLRNQIDQHFLYNTLENIKMLAEIENQPVISDALTSLGGLMRYNLKWTSEYVSLREEINYITNYIAIMNVRFDEKIMLQLDIPPQYLNQELLKMSLQPVVENAVKHGLKSGEMTITIKASATDGDMVIEMTDDGIGMTADVLQRLNRKFDSEADVYDDTPDSLAGGTPAGSVMVGGSSPGTGIGLHNVHQRIQMFYGKEYGLRVESKEGKYTRVIMRIPYFILTGGLS</sequence>
<dbReference type="Gene3D" id="6.10.340.10">
    <property type="match status" value="1"/>
</dbReference>
<keyword evidence="12" id="KW-0902">Two-component regulatory system</keyword>
<dbReference type="RefSeq" id="WP_188528844.1">
    <property type="nucleotide sequence ID" value="NZ_BMGR01000002.1"/>
</dbReference>
<proteinExistence type="predicted"/>
<evidence type="ECO:0000256" key="6">
    <source>
        <dbReference type="ARBA" id="ARBA00022679"/>
    </source>
</evidence>
<feature type="transmembrane region" description="Helical" evidence="14">
    <location>
        <begin position="21"/>
        <end position="45"/>
    </location>
</feature>
<dbReference type="SUPFAM" id="SSF55874">
    <property type="entry name" value="ATPase domain of HSP90 chaperone/DNA topoisomerase II/histidine kinase"/>
    <property type="match status" value="1"/>
</dbReference>
<dbReference type="GO" id="GO:0000155">
    <property type="term" value="F:phosphorelay sensor kinase activity"/>
    <property type="evidence" value="ECO:0007669"/>
    <property type="project" value="InterPro"/>
</dbReference>
<dbReference type="AlphaFoldDB" id="A0A917FLM7"/>
<dbReference type="InterPro" id="IPR003594">
    <property type="entry name" value="HATPase_dom"/>
</dbReference>
<accession>A0A917FLM7</accession>
<protein>
    <recommendedName>
        <fullName evidence="3">histidine kinase</fullName>
        <ecNumber evidence="3">2.7.13.3</ecNumber>
    </recommendedName>
</protein>
<keyword evidence="11 14" id="KW-1133">Transmembrane helix</keyword>
<dbReference type="PANTHER" id="PTHR34220:SF11">
    <property type="entry name" value="SENSOR PROTEIN KINASE HPTS"/>
    <property type="match status" value="1"/>
</dbReference>
<dbReference type="PANTHER" id="PTHR34220">
    <property type="entry name" value="SENSOR HISTIDINE KINASE YPDA"/>
    <property type="match status" value="1"/>
</dbReference>
<dbReference type="GO" id="GO:0005524">
    <property type="term" value="F:ATP binding"/>
    <property type="evidence" value="ECO:0007669"/>
    <property type="project" value="UniProtKB-KW"/>
</dbReference>
<dbReference type="Pfam" id="PF02518">
    <property type="entry name" value="HATPase_c"/>
    <property type="match status" value="1"/>
</dbReference>
<dbReference type="Proteomes" id="UP000644756">
    <property type="component" value="Unassembled WGS sequence"/>
</dbReference>
<dbReference type="PROSITE" id="PS50885">
    <property type="entry name" value="HAMP"/>
    <property type="match status" value="1"/>
</dbReference>
<dbReference type="InterPro" id="IPR005467">
    <property type="entry name" value="His_kinase_dom"/>
</dbReference>
<evidence type="ECO:0000256" key="12">
    <source>
        <dbReference type="ARBA" id="ARBA00023012"/>
    </source>
</evidence>
<keyword evidence="4" id="KW-1003">Cell membrane</keyword>
<evidence type="ECO:0000256" key="8">
    <source>
        <dbReference type="ARBA" id="ARBA00022741"/>
    </source>
</evidence>
<dbReference type="SUPFAM" id="SSF158472">
    <property type="entry name" value="HAMP domain-like"/>
    <property type="match status" value="1"/>
</dbReference>
<dbReference type="InterPro" id="IPR036890">
    <property type="entry name" value="HATPase_C_sf"/>
</dbReference>
<name>A0A917FLM7_9BACL</name>
<feature type="transmembrane region" description="Helical" evidence="14">
    <location>
        <begin position="319"/>
        <end position="343"/>
    </location>
</feature>
<keyword evidence="13 14" id="KW-0472">Membrane</keyword>
<dbReference type="InterPro" id="IPR004358">
    <property type="entry name" value="Sig_transdc_His_kin-like_C"/>
</dbReference>
<comment type="caution">
    <text evidence="17">The sequence shown here is derived from an EMBL/GenBank/DDBJ whole genome shotgun (WGS) entry which is preliminary data.</text>
</comment>
<evidence type="ECO:0000256" key="9">
    <source>
        <dbReference type="ARBA" id="ARBA00022777"/>
    </source>
</evidence>
<dbReference type="InterPro" id="IPR003660">
    <property type="entry name" value="HAMP_dom"/>
</dbReference>
<dbReference type="Pfam" id="PF06580">
    <property type="entry name" value="His_kinase"/>
    <property type="match status" value="1"/>
</dbReference>
<keyword evidence="7 14" id="KW-0812">Transmembrane</keyword>
<dbReference type="PRINTS" id="PR00344">
    <property type="entry name" value="BCTRLSENSOR"/>
</dbReference>
<dbReference type="Pfam" id="PF00672">
    <property type="entry name" value="HAMP"/>
    <property type="match status" value="1"/>
</dbReference>
<dbReference type="GO" id="GO:0005886">
    <property type="term" value="C:plasma membrane"/>
    <property type="evidence" value="ECO:0007669"/>
    <property type="project" value="UniProtKB-SubCell"/>
</dbReference>
<dbReference type="EMBL" id="BMGR01000002">
    <property type="protein sequence ID" value="GGF91229.1"/>
    <property type="molecule type" value="Genomic_DNA"/>
</dbReference>
<evidence type="ECO:0000256" key="3">
    <source>
        <dbReference type="ARBA" id="ARBA00012438"/>
    </source>
</evidence>
<dbReference type="InterPro" id="IPR050640">
    <property type="entry name" value="Bact_2-comp_sensor_kinase"/>
</dbReference>
<evidence type="ECO:0000256" key="7">
    <source>
        <dbReference type="ARBA" id="ARBA00022692"/>
    </source>
</evidence>
<keyword evidence="8" id="KW-0547">Nucleotide-binding</keyword>
<evidence type="ECO:0000256" key="13">
    <source>
        <dbReference type="ARBA" id="ARBA00023136"/>
    </source>
</evidence>
<evidence type="ECO:0000256" key="11">
    <source>
        <dbReference type="ARBA" id="ARBA00022989"/>
    </source>
</evidence>
<keyword evidence="5" id="KW-0597">Phosphoprotein</keyword>
<organism evidence="17 18">
    <name type="scientific">Paenibacillus abyssi</name>
    <dbReference type="NCBI Taxonomy" id="1340531"/>
    <lineage>
        <taxon>Bacteria</taxon>
        <taxon>Bacillati</taxon>
        <taxon>Bacillota</taxon>
        <taxon>Bacilli</taxon>
        <taxon>Bacillales</taxon>
        <taxon>Paenibacillaceae</taxon>
        <taxon>Paenibacillus</taxon>
    </lineage>
</organism>